<dbReference type="STRING" id="1009370.ALO_01829"/>
<evidence type="ECO:0000256" key="1">
    <source>
        <dbReference type="SAM" id="SignalP"/>
    </source>
</evidence>
<reference evidence="2 3" key="1">
    <citation type="journal article" date="2011" name="EMBO J.">
        <title>Structural diversity of bacterial flagellar motors.</title>
        <authorList>
            <person name="Chen S."/>
            <person name="Beeby M."/>
            <person name="Murphy G.E."/>
            <person name="Leadbetter J.R."/>
            <person name="Hendrixson D.R."/>
            <person name="Briegel A."/>
            <person name="Li Z."/>
            <person name="Shi J."/>
            <person name="Tocheva E.I."/>
            <person name="Muller A."/>
            <person name="Dobro M.J."/>
            <person name="Jensen G.J."/>
        </authorList>
    </citation>
    <scope>NUCLEOTIDE SEQUENCE [LARGE SCALE GENOMIC DNA]</scope>
    <source>
        <strain evidence="2 3">DSM 6540</strain>
    </source>
</reference>
<organism evidence="2 3">
    <name type="scientific">Acetonema longum DSM 6540</name>
    <dbReference type="NCBI Taxonomy" id="1009370"/>
    <lineage>
        <taxon>Bacteria</taxon>
        <taxon>Bacillati</taxon>
        <taxon>Bacillota</taxon>
        <taxon>Negativicutes</taxon>
        <taxon>Acetonemataceae</taxon>
        <taxon>Acetonema</taxon>
    </lineage>
</organism>
<dbReference type="Proteomes" id="UP000003240">
    <property type="component" value="Unassembled WGS sequence"/>
</dbReference>
<gene>
    <name evidence="2" type="ORF">ALO_01829</name>
</gene>
<sequence>MKRTVLVFVLIMLVGVTSTHAKFIPGTDQFTGGKTYSSTYNPGDYEPSVSFTKIISGNIVSYEIRFFNRAVSGEKFTKDPIEIKIDDYPVQTIPITEASSMPIDLEDKDITWNRSKAPTPQNIIDQIKVAKRVALKVYTDKYAPAVIVLSDEALAEWKQVISMEK</sequence>
<dbReference type="AlphaFoldDB" id="F7NEA3"/>
<feature type="signal peptide" evidence="1">
    <location>
        <begin position="1"/>
        <end position="21"/>
    </location>
</feature>
<keyword evidence="1" id="KW-0732">Signal</keyword>
<evidence type="ECO:0000313" key="3">
    <source>
        <dbReference type="Proteomes" id="UP000003240"/>
    </source>
</evidence>
<dbReference type="RefSeq" id="WP_004092180.1">
    <property type="nucleotide sequence ID" value="NZ_AFGF01000016.1"/>
</dbReference>
<name>F7NEA3_9FIRM</name>
<accession>F7NEA3</accession>
<evidence type="ECO:0000313" key="2">
    <source>
        <dbReference type="EMBL" id="EGO65615.1"/>
    </source>
</evidence>
<feature type="chain" id="PRO_5003366145" evidence="1">
    <location>
        <begin position="22"/>
        <end position="165"/>
    </location>
</feature>
<protein>
    <submittedName>
        <fullName evidence="2">Uncharacterized protein</fullName>
    </submittedName>
</protein>
<comment type="caution">
    <text evidence="2">The sequence shown here is derived from an EMBL/GenBank/DDBJ whole genome shotgun (WGS) entry which is preliminary data.</text>
</comment>
<dbReference type="EMBL" id="AFGF01000016">
    <property type="protein sequence ID" value="EGO65615.1"/>
    <property type="molecule type" value="Genomic_DNA"/>
</dbReference>
<proteinExistence type="predicted"/>
<keyword evidence="3" id="KW-1185">Reference proteome</keyword>